<dbReference type="EMBL" id="JAUBDH010000003">
    <property type="protein sequence ID" value="MDW0109449.1"/>
    <property type="molecule type" value="Genomic_DNA"/>
</dbReference>
<name>A0ABU4FXK1_9BACL</name>
<accession>A0ABU4FXK1</accession>
<comment type="caution">
    <text evidence="2">The sequence shown here is derived from an EMBL/GenBank/DDBJ whole genome shotgun (WGS) entry which is preliminary data.</text>
</comment>
<evidence type="ECO:0000256" key="1">
    <source>
        <dbReference type="SAM" id="Phobius"/>
    </source>
</evidence>
<gene>
    <name evidence="2" type="ORF">QT716_05195</name>
</gene>
<dbReference type="InterPro" id="IPR009293">
    <property type="entry name" value="UPF0478"/>
</dbReference>
<evidence type="ECO:0000313" key="2">
    <source>
        <dbReference type="EMBL" id="MDW0109449.1"/>
    </source>
</evidence>
<keyword evidence="3" id="KW-1185">Reference proteome</keyword>
<feature type="transmembrane region" description="Helical" evidence="1">
    <location>
        <begin position="6"/>
        <end position="33"/>
    </location>
</feature>
<dbReference type="RefSeq" id="WP_317934997.1">
    <property type="nucleotide sequence ID" value="NZ_JAUBDH010000003.1"/>
</dbReference>
<protein>
    <submittedName>
        <fullName evidence="2">DUF948 domain-containing protein</fullName>
    </submittedName>
</protein>
<keyword evidence="1" id="KW-0472">Membrane</keyword>
<dbReference type="PANTHER" id="PTHR40070">
    <property type="entry name" value="UPF0478 PROTEIN YTXG"/>
    <property type="match status" value="1"/>
</dbReference>
<dbReference type="Pfam" id="PF06103">
    <property type="entry name" value="DUF948"/>
    <property type="match status" value="1"/>
</dbReference>
<proteinExistence type="predicted"/>
<reference evidence="2 3" key="1">
    <citation type="submission" date="2023-06" db="EMBL/GenBank/DDBJ databases">
        <title>Sporosarcina sp. nov., isolated from Korean traditional fermented seafood 'Jeotgal'.</title>
        <authorList>
            <person name="Yang A.-I."/>
            <person name="Shin N.-R."/>
        </authorList>
    </citation>
    <scope>NUCLEOTIDE SEQUENCE [LARGE SCALE GENOMIC DNA]</scope>
    <source>
        <strain evidence="2 3">KCTC3840</strain>
    </source>
</reference>
<organism evidence="2 3">
    <name type="scientific">Sporosarcina aquimarina</name>
    <dbReference type="NCBI Taxonomy" id="114975"/>
    <lineage>
        <taxon>Bacteria</taxon>
        <taxon>Bacillati</taxon>
        <taxon>Bacillota</taxon>
        <taxon>Bacilli</taxon>
        <taxon>Bacillales</taxon>
        <taxon>Caryophanaceae</taxon>
        <taxon>Sporosarcina</taxon>
    </lineage>
</organism>
<keyword evidence="1" id="KW-0812">Transmembrane</keyword>
<dbReference type="Proteomes" id="UP001280629">
    <property type="component" value="Unassembled WGS sequence"/>
</dbReference>
<evidence type="ECO:0000313" key="3">
    <source>
        <dbReference type="Proteomes" id="UP001280629"/>
    </source>
</evidence>
<sequence>MAFVHIGVFLLAVSFAIFAIYLCIVLTRISGLLTTVGKTAKRMEDKVGVSLNELELVIVEARTSTTDVQMKLDALNSIAETAKNVGDTAYTATESVHSMVETYAQQPNLPGTKPFVGLIQVSEFAASLFSTWKKAEKVTK</sequence>
<dbReference type="PANTHER" id="PTHR40070:SF1">
    <property type="entry name" value="UPF0478 PROTEIN YTXG"/>
    <property type="match status" value="1"/>
</dbReference>
<keyword evidence="1" id="KW-1133">Transmembrane helix</keyword>